<dbReference type="Gene3D" id="3.40.50.12370">
    <property type="match status" value="1"/>
</dbReference>
<gene>
    <name evidence="1" type="ORF">DNU06_06730</name>
</gene>
<protein>
    <recommendedName>
        <fullName evidence="3">UspA domain-containing protein</fullName>
    </recommendedName>
</protein>
<evidence type="ECO:0008006" key="3">
    <source>
        <dbReference type="Google" id="ProtNLM"/>
    </source>
</evidence>
<organism evidence="1 2">
    <name type="scientific">Putridiphycobacter roseus</name>
    <dbReference type="NCBI Taxonomy" id="2219161"/>
    <lineage>
        <taxon>Bacteria</taxon>
        <taxon>Pseudomonadati</taxon>
        <taxon>Bacteroidota</taxon>
        <taxon>Flavobacteriia</taxon>
        <taxon>Flavobacteriales</taxon>
        <taxon>Crocinitomicaceae</taxon>
        <taxon>Putridiphycobacter</taxon>
    </lineage>
</organism>
<keyword evidence="2" id="KW-1185">Reference proteome</keyword>
<reference evidence="1 2" key="1">
    <citation type="submission" date="2018-06" db="EMBL/GenBank/DDBJ databases">
        <title>The draft genome sequence of Crocinitomix sp. SM1701.</title>
        <authorList>
            <person name="Zhang X."/>
        </authorList>
    </citation>
    <scope>NUCLEOTIDE SEQUENCE [LARGE SCALE GENOMIC DNA]</scope>
    <source>
        <strain evidence="1 2">SM1701</strain>
    </source>
</reference>
<dbReference type="AlphaFoldDB" id="A0A2W1N000"/>
<evidence type="ECO:0000313" key="2">
    <source>
        <dbReference type="Proteomes" id="UP000249248"/>
    </source>
</evidence>
<dbReference type="SUPFAM" id="SSF52402">
    <property type="entry name" value="Adenine nucleotide alpha hydrolases-like"/>
    <property type="match status" value="1"/>
</dbReference>
<comment type="caution">
    <text evidence="1">The sequence shown here is derived from an EMBL/GenBank/DDBJ whole genome shotgun (WGS) entry which is preliminary data.</text>
</comment>
<sequence>MKNVVLLDFTTESIEALNYAVGFSKVINGKLDILNVSDGAYDLETEQRLLEIQDEFTSDTMDINIVELIGHVETTIKEYVNADNIGFVIAGTHELKLMEHYFTSRTLHLMNQVKANFLFVPHNLKAFHPINKVLLPILEDKKSLQNIEELKYLQHYMKFEVVLGSYKSTNKEVIQNLIVASKLLASAGIKYSELTLGKNENTLKEQLTDLASLGKANLISIVNLTEEYIFNFKEKSFVEELIRNEEGFPVLVIQNQNLSQYSSFHTMGG</sequence>
<evidence type="ECO:0000313" key="1">
    <source>
        <dbReference type="EMBL" id="PZE17517.1"/>
    </source>
</evidence>
<dbReference type="EMBL" id="QKSB01000003">
    <property type="protein sequence ID" value="PZE17517.1"/>
    <property type="molecule type" value="Genomic_DNA"/>
</dbReference>
<name>A0A2W1N000_9FLAO</name>
<dbReference type="OrthoDB" id="1467304at2"/>
<dbReference type="RefSeq" id="WP_111062478.1">
    <property type="nucleotide sequence ID" value="NZ_JBHUCU010000027.1"/>
</dbReference>
<accession>A0A2W1N000</accession>
<dbReference type="Proteomes" id="UP000249248">
    <property type="component" value="Unassembled WGS sequence"/>
</dbReference>
<proteinExistence type="predicted"/>